<sequence>MLKLTANTTSAQTSQTPIQQISTGHTDSTDEELTVAQELEKEICKPCHRVIKKGSINHWSLERPMVSGAGPAPNQAYTVALWRGL</sequence>
<evidence type="ECO:0000256" key="1">
    <source>
        <dbReference type="SAM" id="MobiDB-lite"/>
    </source>
</evidence>
<reference evidence="2" key="1">
    <citation type="submission" date="2021-04" db="EMBL/GenBank/DDBJ databases">
        <authorList>
            <person name="Tunstrom K."/>
        </authorList>
    </citation>
    <scope>NUCLEOTIDE SEQUENCE</scope>
</reference>
<feature type="region of interest" description="Disordered" evidence="1">
    <location>
        <begin position="1"/>
        <end position="28"/>
    </location>
</feature>
<name>A0A8S3WG99_PARAO</name>
<evidence type="ECO:0000313" key="3">
    <source>
        <dbReference type="Proteomes" id="UP000691718"/>
    </source>
</evidence>
<comment type="caution">
    <text evidence="2">The sequence shown here is derived from an EMBL/GenBank/DDBJ whole genome shotgun (WGS) entry which is preliminary data.</text>
</comment>
<dbReference type="Proteomes" id="UP000691718">
    <property type="component" value="Unassembled WGS sequence"/>
</dbReference>
<proteinExistence type="predicted"/>
<keyword evidence="3" id="KW-1185">Reference proteome</keyword>
<evidence type="ECO:0000313" key="2">
    <source>
        <dbReference type="EMBL" id="CAG4959187.1"/>
    </source>
</evidence>
<protein>
    <submittedName>
        <fullName evidence="2">(apollo) hypothetical protein</fullName>
    </submittedName>
</protein>
<dbReference type="AlphaFoldDB" id="A0A8S3WG99"/>
<gene>
    <name evidence="2" type="ORF">PAPOLLO_LOCUS6104</name>
</gene>
<dbReference type="EMBL" id="CAJQZP010000393">
    <property type="protein sequence ID" value="CAG4959187.1"/>
    <property type="molecule type" value="Genomic_DNA"/>
</dbReference>
<feature type="compositionally biased region" description="Low complexity" evidence="1">
    <location>
        <begin position="1"/>
        <end position="23"/>
    </location>
</feature>
<accession>A0A8S3WG99</accession>
<organism evidence="2 3">
    <name type="scientific">Parnassius apollo</name>
    <name type="common">Apollo butterfly</name>
    <name type="synonym">Papilio apollo</name>
    <dbReference type="NCBI Taxonomy" id="110799"/>
    <lineage>
        <taxon>Eukaryota</taxon>
        <taxon>Metazoa</taxon>
        <taxon>Ecdysozoa</taxon>
        <taxon>Arthropoda</taxon>
        <taxon>Hexapoda</taxon>
        <taxon>Insecta</taxon>
        <taxon>Pterygota</taxon>
        <taxon>Neoptera</taxon>
        <taxon>Endopterygota</taxon>
        <taxon>Lepidoptera</taxon>
        <taxon>Glossata</taxon>
        <taxon>Ditrysia</taxon>
        <taxon>Papilionoidea</taxon>
        <taxon>Papilionidae</taxon>
        <taxon>Parnassiinae</taxon>
        <taxon>Parnassini</taxon>
        <taxon>Parnassius</taxon>
        <taxon>Parnassius</taxon>
    </lineage>
</organism>